<dbReference type="AlphaFoldDB" id="A0A1B1TDH0"/>
<accession>A0A1B1TDH0</accession>
<sequence length="188" mass="22408">MDTIGGILMNYGEVGDIFNPLTGKINLELSNNKEQRDEWNNRVRKHLDKRNEINIQVKELISEVQKQKIVRDAANIKVKELKEIRFEKSEKLKLIRREMKEKIGDKENRTNKRNGPDPRRIKSEMDKLENMYERGAFSGKKEKEFFNKMKKLSRDYKEAKKIGEEDIFGNLKRNGEKQNILRQRHMTM</sequence>
<dbReference type="Pfam" id="PF23435">
    <property type="entry name" value="DUF7121"/>
    <property type="match status" value="1"/>
</dbReference>
<proteinExistence type="predicted"/>
<protein>
    <submittedName>
        <fullName evidence="1">Uncharacterized protein</fullName>
    </submittedName>
</protein>
<evidence type="ECO:0000313" key="1">
    <source>
        <dbReference type="EMBL" id="ANV80329.1"/>
    </source>
</evidence>
<name>A0A1B1TDH0_9ARCH</name>
<dbReference type="EMBL" id="KP211883">
    <property type="protein sequence ID" value="ANV80329.1"/>
    <property type="molecule type" value="Genomic_DNA"/>
</dbReference>
<reference evidence="1" key="2">
    <citation type="journal article" date="2015" name="ISME J.">
        <title>A new class of marine Euryarchaeota group II from the Mediterranean deep chlorophyll maximum.</title>
        <authorList>
            <person name="Martin-Cuadrado A.B."/>
            <person name="Garcia-Heredia I."/>
            <person name="Molto A.G."/>
            <person name="Lopez-Ubeda R."/>
            <person name="Kimes N."/>
            <person name="Lopez-Garcia P."/>
            <person name="Moreira D."/>
            <person name="Rodriguez-Valera F."/>
        </authorList>
    </citation>
    <scope>NUCLEOTIDE SEQUENCE</scope>
</reference>
<dbReference type="InterPro" id="IPR055545">
    <property type="entry name" value="DUF7121"/>
</dbReference>
<reference evidence="1" key="1">
    <citation type="submission" date="2014-11" db="EMBL/GenBank/DDBJ databases">
        <authorList>
            <person name="Zhu J."/>
            <person name="Qi W."/>
            <person name="Song R."/>
        </authorList>
    </citation>
    <scope>NUCLEOTIDE SEQUENCE</scope>
</reference>
<organism evidence="1">
    <name type="scientific">uncultured Poseidoniia archaeon</name>
    <dbReference type="NCBI Taxonomy" id="1697135"/>
    <lineage>
        <taxon>Archaea</taxon>
        <taxon>Methanobacteriati</taxon>
        <taxon>Thermoplasmatota</taxon>
        <taxon>Candidatus Poseidoniia</taxon>
        <taxon>environmental samples</taxon>
    </lineage>
</organism>